<protein>
    <recommendedName>
        <fullName evidence="4">Secreted protein</fullName>
    </recommendedName>
</protein>
<name>A0A0W0TRY6_LEGER</name>
<dbReference type="RefSeq" id="WP_058526099.1">
    <property type="nucleotide sequence ID" value="NZ_CAAAHY010000023.1"/>
</dbReference>
<dbReference type="Proteomes" id="UP000054773">
    <property type="component" value="Unassembled WGS sequence"/>
</dbReference>
<sequence>MKTQVIRRSRLLSALLLGSALTLGFAYSSSTEAAQGCGFGYHMTAFGRCVPNSPGPWARPVPGRPDCWINARGFLRCWR</sequence>
<dbReference type="EMBL" id="LNYA01000021">
    <property type="protein sequence ID" value="KTC98367.1"/>
    <property type="molecule type" value="Genomic_DNA"/>
</dbReference>
<reference evidence="2 3" key="1">
    <citation type="submission" date="2015-11" db="EMBL/GenBank/DDBJ databases">
        <title>Genomic analysis of 38 Legionella species identifies large and diverse effector repertoires.</title>
        <authorList>
            <person name="Burstein D."/>
            <person name="Amaro F."/>
            <person name="Zusman T."/>
            <person name="Lifshitz Z."/>
            <person name="Cohen O."/>
            <person name="Gilbert J.A."/>
            <person name="Pupko T."/>
            <person name="Shuman H.A."/>
            <person name="Segal G."/>
        </authorList>
    </citation>
    <scope>NUCLEOTIDE SEQUENCE [LARGE SCALE GENOMIC DNA]</scope>
    <source>
        <strain evidence="2 3">SE-32A-C8</strain>
    </source>
</reference>
<keyword evidence="3" id="KW-1185">Reference proteome</keyword>
<proteinExistence type="predicted"/>
<gene>
    <name evidence="2" type="ORF">Lery_0930</name>
</gene>
<dbReference type="NCBIfam" id="NF047412">
    <property type="entry name" value="sig_GCG_CRPN_rpt"/>
    <property type="match status" value="1"/>
</dbReference>
<keyword evidence="1" id="KW-0732">Signal</keyword>
<organism evidence="2 3">
    <name type="scientific">Legionella erythra</name>
    <dbReference type="NCBI Taxonomy" id="448"/>
    <lineage>
        <taxon>Bacteria</taxon>
        <taxon>Pseudomonadati</taxon>
        <taxon>Pseudomonadota</taxon>
        <taxon>Gammaproteobacteria</taxon>
        <taxon>Legionellales</taxon>
        <taxon>Legionellaceae</taxon>
        <taxon>Legionella</taxon>
    </lineage>
</organism>
<comment type="caution">
    <text evidence="2">The sequence shown here is derived from an EMBL/GenBank/DDBJ whole genome shotgun (WGS) entry which is preliminary data.</text>
</comment>
<evidence type="ECO:0000256" key="1">
    <source>
        <dbReference type="SAM" id="SignalP"/>
    </source>
</evidence>
<evidence type="ECO:0000313" key="2">
    <source>
        <dbReference type="EMBL" id="KTC98367.1"/>
    </source>
</evidence>
<dbReference type="OrthoDB" id="5651254at2"/>
<feature type="signal peptide" evidence="1">
    <location>
        <begin position="1"/>
        <end position="33"/>
    </location>
</feature>
<evidence type="ECO:0008006" key="4">
    <source>
        <dbReference type="Google" id="ProtNLM"/>
    </source>
</evidence>
<dbReference type="InterPro" id="IPR058110">
    <property type="entry name" value="GCG_CRPN_dom"/>
</dbReference>
<feature type="chain" id="PRO_5006913328" description="Secreted protein" evidence="1">
    <location>
        <begin position="34"/>
        <end position="79"/>
    </location>
</feature>
<dbReference type="AlphaFoldDB" id="A0A0W0TRY6"/>
<evidence type="ECO:0000313" key="3">
    <source>
        <dbReference type="Proteomes" id="UP000054773"/>
    </source>
</evidence>
<dbReference type="PATRIC" id="fig|448.7.peg.973"/>
<accession>A0A0W0TRY6</accession>